<dbReference type="InterPro" id="IPR022454">
    <property type="entry name" value="CHP03883_F420-assoc"/>
</dbReference>
<dbReference type="eggNOG" id="COG5282">
    <property type="taxonomic scope" value="Bacteria"/>
</dbReference>
<gene>
    <name evidence="1" type="ORF">SacglDRAFT_03962</name>
</gene>
<dbReference type="PANTHER" id="PTHR39420">
    <property type="match status" value="1"/>
</dbReference>
<dbReference type="NCBIfam" id="TIGR03624">
    <property type="entry name" value="putative hydrolase"/>
    <property type="match status" value="1"/>
</dbReference>
<dbReference type="Pfam" id="PF10103">
    <property type="entry name" value="Zincin_2"/>
    <property type="match status" value="1"/>
</dbReference>
<protein>
    <submittedName>
        <fullName evidence="1">Putative hydrolase/uncharacterized protein, coenzyme F420 biosynthesis associated</fullName>
    </submittedName>
</protein>
<dbReference type="Proteomes" id="UP000005087">
    <property type="component" value="Chromosome"/>
</dbReference>
<dbReference type="EMBL" id="CM001484">
    <property type="protein sequence ID" value="EIF00805.1"/>
    <property type="molecule type" value="Genomic_DNA"/>
</dbReference>
<proteinExistence type="predicted"/>
<reference evidence="1 2" key="1">
    <citation type="submission" date="2011-09" db="EMBL/GenBank/DDBJ databases">
        <authorList>
            <consortium name="US DOE Joint Genome Institute (JGI-PGF)"/>
            <person name="Lucas S."/>
            <person name="Han J."/>
            <person name="Lapidus A."/>
            <person name="Cheng J.-F."/>
            <person name="Goodwin L."/>
            <person name="Pitluck S."/>
            <person name="Peters L."/>
            <person name="Land M.L."/>
            <person name="Hauser L."/>
            <person name="Brambilla E."/>
            <person name="Klenk H.-P."/>
            <person name="Woyke T.J."/>
        </authorList>
    </citation>
    <scope>NUCLEOTIDE SEQUENCE [LARGE SCALE GENOMIC DNA]</scope>
    <source>
        <strain evidence="1 2">K62</strain>
    </source>
</reference>
<dbReference type="GO" id="GO:0016787">
    <property type="term" value="F:hydrolase activity"/>
    <property type="evidence" value="ECO:0007669"/>
    <property type="project" value="UniProtKB-KW"/>
</dbReference>
<dbReference type="NCBIfam" id="TIGR03883">
    <property type="entry name" value="DUF2342_F420"/>
    <property type="match status" value="1"/>
</dbReference>
<dbReference type="STRING" id="928724.SacglDRAFT_03962"/>
<keyword evidence="2" id="KW-1185">Reference proteome</keyword>
<accession>I1D780</accession>
<dbReference type="HOGENOM" id="CLU_059556_0_0_11"/>
<keyword evidence="1" id="KW-0378">Hydrolase</keyword>
<dbReference type="InterPro" id="IPR042271">
    <property type="entry name" value="Zinicin_2_N"/>
</dbReference>
<dbReference type="Gene3D" id="1.20.150.30">
    <property type="entry name" value="Zincin-like metallopeptidase, N-terminal domain"/>
    <property type="match status" value="1"/>
</dbReference>
<name>I1D780_9PSEU</name>
<dbReference type="AlphaFoldDB" id="I1D780"/>
<evidence type="ECO:0000313" key="2">
    <source>
        <dbReference type="Proteomes" id="UP000005087"/>
    </source>
</evidence>
<reference evidence="2" key="2">
    <citation type="submission" date="2012-01" db="EMBL/GenBank/DDBJ databases">
        <title>Noncontiguous Finished sequence of chromosome of Saccharomonospora glauca K62.</title>
        <authorList>
            <consortium name="US DOE Joint Genome Institute"/>
            <person name="Lucas S."/>
            <person name="Han J."/>
            <person name="Lapidus A."/>
            <person name="Cheng J.-F."/>
            <person name="Goodwin L."/>
            <person name="Pitluck S."/>
            <person name="Peters L."/>
            <person name="Mikhailova N."/>
            <person name="Held B."/>
            <person name="Detter J.C."/>
            <person name="Han C."/>
            <person name="Tapia R."/>
            <person name="Land M."/>
            <person name="Hauser L."/>
            <person name="Kyrpides N."/>
            <person name="Ivanova N."/>
            <person name="Pagani I."/>
            <person name="Brambilla E.-M."/>
            <person name="Klenk H.-P."/>
            <person name="Woyke T."/>
        </authorList>
    </citation>
    <scope>NUCLEOTIDE SEQUENCE [LARGE SCALE GENOMIC DNA]</scope>
    <source>
        <strain evidence="2">K62</strain>
    </source>
</reference>
<organism evidence="1 2">
    <name type="scientific">Saccharomonospora glauca K62</name>
    <dbReference type="NCBI Taxonomy" id="928724"/>
    <lineage>
        <taxon>Bacteria</taxon>
        <taxon>Bacillati</taxon>
        <taxon>Actinomycetota</taxon>
        <taxon>Actinomycetes</taxon>
        <taxon>Pseudonocardiales</taxon>
        <taxon>Pseudonocardiaceae</taxon>
        <taxon>Saccharomonospora</taxon>
    </lineage>
</organism>
<dbReference type="SUPFAM" id="SSF55486">
    <property type="entry name" value="Metalloproteases ('zincins'), catalytic domain"/>
    <property type="match status" value="1"/>
</dbReference>
<dbReference type="InterPro" id="IPR018766">
    <property type="entry name" value="Zinicin_2"/>
</dbReference>
<evidence type="ECO:0000313" key="1">
    <source>
        <dbReference type="EMBL" id="EIF00805.1"/>
    </source>
</evidence>
<dbReference type="PANTHER" id="PTHR39420:SF1">
    <property type="entry name" value="HYDROLASE"/>
    <property type="match status" value="1"/>
</dbReference>
<sequence>MVNSVDPQRGRKPKPLVDWSVAASTGAYLVRSGPVVDPAEAERVVTELRDLTVAAEEHVRALTGLGAGLPLLPGEVVDRPGWVRAAASGLDRLTSRALPDDGQAGMLAPLVAGSAGVQTGVVLAFLGTRVLGQYDPFGGDDHSGRLLLVAPNVVTAQRAMRVSGRDFRMWVCLHECTHRLQFTAVDWLRDHFASEVGRLITGFTESDGLSALLSRLPDNVRKLRRTKENGSLGFVELVQTPRQREAFDRLLALSTLLEGHADYVMDAVGPKVVPSVATIRRRFTARRRGGGPIDRLLRSLLGVDVKVKQYALGSTFTREVVAAVGMDGFNAVWTSPDTLPSRAEIKDPKAWLRRVH</sequence>